<reference evidence="4" key="1">
    <citation type="submission" date="2021-03" db="EMBL/GenBank/DDBJ databases">
        <authorList>
            <person name="Tagirdzhanova G."/>
        </authorList>
    </citation>
    <scope>NUCLEOTIDE SEQUENCE</scope>
</reference>
<name>A0A8H3IPK7_9LECA</name>
<sequence length="228" mass="25412">MWKMYSRQFSICILLVSSGPSSLPQSLRDPPAYSPPPSPHPAHTTLASPPDSKEPPAYSALDVSILPDRNSPTSSEPPAEDVLHFLNPSHDTLLSLSLRYGVPQDALRRKNGLFADHLLAARRTILIPGEFYKGGVSLSPEPMESEEEVIRKAKVRRFQTTCKVSEYDVALLYLQQSDYNFDLAVEAYLADEKWEKEHPMEGTSTRSKTGQKRGKRKNGLQTGFTGQI</sequence>
<keyword evidence="5" id="KW-1185">Reference proteome</keyword>
<proteinExistence type="predicted"/>
<dbReference type="OrthoDB" id="2107166at2759"/>
<dbReference type="InterPro" id="IPR036779">
    <property type="entry name" value="LysM_dom_sf"/>
</dbReference>
<feature type="chain" id="PRO_5034901160" description="LysM domain-containing protein" evidence="2">
    <location>
        <begin position="25"/>
        <end position="228"/>
    </location>
</feature>
<dbReference type="AlphaFoldDB" id="A0A8H3IPK7"/>
<comment type="caution">
    <text evidence="4">The sequence shown here is derived from an EMBL/GenBank/DDBJ whole genome shotgun (WGS) entry which is preliminary data.</text>
</comment>
<evidence type="ECO:0000256" key="2">
    <source>
        <dbReference type="SAM" id="SignalP"/>
    </source>
</evidence>
<evidence type="ECO:0000313" key="5">
    <source>
        <dbReference type="Proteomes" id="UP000664534"/>
    </source>
</evidence>
<dbReference type="PANTHER" id="PTHR20932">
    <property type="entry name" value="LYSM AND PUTATIVE PEPTIDOGLYCAN-BINDING DOMAIN-CONTAINING PROTEIN"/>
    <property type="match status" value="1"/>
</dbReference>
<feature type="signal peptide" evidence="2">
    <location>
        <begin position="1"/>
        <end position="24"/>
    </location>
</feature>
<dbReference type="CDD" id="cd00118">
    <property type="entry name" value="LysM"/>
    <property type="match status" value="1"/>
</dbReference>
<evidence type="ECO:0000256" key="1">
    <source>
        <dbReference type="SAM" id="MobiDB-lite"/>
    </source>
</evidence>
<organism evidence="4 5">
    <name type="scientific">Imshaugia aleurites</name>
    <dbReference type="NCBI Taxonomy" id="172621"/>
    <lineage>
        <taxon>Eukaryota</taxon>
        <taxon>Fungi</taxon>
        <taxon>Dikarya</taxon>
        <taxon>Ascomycota</taxon>
        <taxon>Pezizomycotina</taxon>
        <taxon>Lecanoromycetes</taxon>
        <taxon>OSLEUM clade</taxon>
        <taxon>Lecanoromycetidae</taxon>
        <taxon>Lecanorales</taxon>
        <taxon>Lecanorineae</taxon>
        <taxon>Parmeliaceae</taxon>
        <taxon>Imshaugia</taxon>
    </lineage>
</organism>
<evidence type="ECO:0000313" key="4">
    <source>
        <dbReference type="EMBL" id="CAF9928645.1"/>
    </source>
</evidence>
<dbReference type="InterPro" id="IPR018392">
    <property type="entry name" value="LysM"/>
</dbReference>
<feature type="compositionally biased region" description="Polar residues" evidence="1">
    <location>
        <begin position="219"/>
        <end position="228"/>
    </location>
</feature>
<dbReference type="Proteomes" id="UP000664534">
    <property type="component" value="Unassembled WGS sequence"/>
</dbReference>
<feature type="compositionally biased region" description="Basic residues" evidence="1">
    <location>
        <begin position="209"/>
        <end position="218"/>
    </location>
</feature>
<keyword evidence="2" id="KW-0732">Signal</keyword>
<dbReference type="Pfam" id="PF01476">
    <property type="entry name" value="LysM"/>
    <property type="match status" value="1"/>
</dbReference>
<protein>
    <recommendedName>
        <fullName evidence="3">LysM domain-containing protein</fullName>
    </recommendedName>
</protein>
<feature type="domain" description="LysM" evidence="3">
    <location>
        <begin position="91"/>
        <end position="128"/>
    </location>
</feature>
<evidence type="ECO:0000259" key="3">
    <source>
        <dbReference type="Pfam" id="PF01476"/>
    </source>
</evidence>
<dbReference type="EMBL" id="CAJPDT010000050">
    <property type="protein sequence ID" value="CAF9928645.1"/>
    <property type="molecule type" value="Genomic_DNA"/>
</dbReference>
<feature type="region of interest" description="Disordered" evidence="1">
    <location>
        <begin position="23"/>
        <end position="58"/>
    </location>
</feature>
<dbReference type="PANTHER" id="PTHR20932:SF31">
    <property type="entry name" value="RING-TYPE DOMAIN-CONTAINING PROTEIN"/>
    <property type="match status" value="1"/>
</dbReference>
<feature type="region of interest" description="Disordered" evidence="1">
    <location>
        <begin position="196"/>
        <end position="228"/>
    </location>
</feature>
<dbReference type="InterPro" id="IPR045030">
    <property type="entry name" value="LYSM1-4"/>
</dbReference>
<gene>
    <name evidence="4" type="ORF">IMSHALPRED_007713</name>
</gene>
<dbReference type="Gene3D" id="3.10.350.10">
    <property type="entry name" value="LysM domain"/>
    <property type="match status" value="1"/>
</dbReference>
<accession>A0A8H3IPK7</accession>